<gene>
    <name evidence="1" type="ORF">NPIL_441341</name>
</gene>
<protein>
    <submittedName>
        <fullName evidence="1">Uncharacterized protein</fullName>
    </submittedName>
</protein>
<proteinExistence type="predicted"/>
<comment type="caution">
    <text evidence="1">The sequence shown here is derived from an EMBL/GenBank/DDBJ whole genome shotgun (WGS) entry which is preliminary data.</text>
</comment>
<dbReference type="AlphaFoldDB" id="A0A8X6QGL3"/>
<reference evidence="1" key="1">
    <citation type="submission" date="2020-08" db="EMBL/GenBank/DDBJ databases">
        <title>Multicomponent nature underlies the extraordinary mechanical properties of spider dragline silk.</title>
        <authorList>
            <person name="Kono N."/>
            <person name="Nakamura H."/>
            <person name="Mori M."/>
            <person name="Yoshida Y."/>
            <person name="Ohtoshi R."/>
            <person name="Malay A.D."/>
            <person name="Moran D.A.P."/>
            <person name="Tomita M."/>
            <person name="Numata K."/>
            <person name="Arakawa K."/>
        </authorList>
    </citation>
    <scope>NUCLEOTIDE SEQUENCE</scope>
</reference>
<organism evidence="1 2">
    <name type="scientific">Nephila pilipes</name>
    <name type="common">Giant wood spider</name>
    <name type="synonym">Nephila maculata</name>
    <dbReference type="NCBI Taxonomy" id="299642"/>
    <lineage>
        <taxon>Eukaryota</taxon>
        <taxon>Metazoa</taxon>
        <taxon>Ecdysozoa</taxon>
        <taxon>Arthropoda</taxon>
        <taxon>Chelicerata</taxon>
        <taxon>Arachnida</taxon>
        <taxon>Araneae</taxon>
        <taxon>Araneomorphae</taxon>
        <taxon>Entelegynae</taxon>
        <taxon>Araneoidea</taxon>
        <taxon>Nephilidae</taxon>
        <taxon>Nephila</taxon>
    </lineage>
</organism>
<evidence type="ECO:0000313" key="1">
    <source>
        <dbReference type="EMBL" id="GFU24288.1"/>
    </source>
</evidence>
<evidence type="ECO:0000313" key="2">
    <source>
        <dbReference type="Proteomes" id="UP000887013"/>
    </source>
</evidence>
<dbReference type="Proteomes" id="UP000887013">
    <property type="component" value="Unassembled WGS sequence"/>
</dbReference>
<name>A0A8X6QGL3_NEPPI</name>
<keyword evidence="2" id="KW-1185">Reference proteome</keyword>
<accession>A0A8X6QGL3</accession>
<dbReference type="EMBL" id="BMAW01081402">
    <property type="protein sequence ID" value="GFU24288.1"/>
    <property type="molecule type" value="Genomic_DNA"/>
</dbReference>
<sequence length="179" mass="19870">MPEKNLFGKSFMEDSCSHQGLGTGYRTFRLKDASVPSSCVSSLASSSLLEWPGDLFHVFFMCVQVRVGLVVQDRSGSASRMKHICQMFVYRACNYGLGIKDLFRWVQCFWEVIHFGMNITIIQAFGRLVLATVPQAALGLCGNHSIFWVSAYDGDDVPWLASQASLHLTSRGGYQVLTG</sequence>